<keyword evidence="2" id="KW-1185">Reference proteome</keyword>
<dbReference type="GeneID" id="94195999"/>
<dbReference type="InterPro" id="IPR024751">
    <property type="entry name" value="VESA1"/>
</dbReference>
<proteinExistence type="predicted"/>
<evidence type="ECO:0000313" key="2">
    <source>
        <dbReference type="Proteomes" id="UP001497744"/>
    </source>
</evidence>
<dbReference type="EMBL" id="BPLF01000003">
    <property type="protein sequence ID" value="GIX64518.1"/>
    <property type="molecule type" value="Genomic_DNA"/>
</dbReference>
<accession>A0AAV4LXP1</accession>
<evidence type="ECO:0000313" key="1">
    <source>
        <dbReference type="EMBL" id="GIX64518.1"/>
    </source>
</evidence>
<dbReference type="AlphaFoldDB" id="A0AAV4LXP1"/>
<sequence length="693" mass="74856">MCGGRTPIITGGGILPANVAKHQVCNAVLNFVIRFLEGLCGINLPNSNTYKPSVNTVIGTLRKCFGTGKVPGGFQQLVDAIKGKVELGFDKKINASGGKTKTSTIFTELYNLVTTRLSSYIGNENNVSDSSAVTSYITEIAEKLKPDGSNTLSDLFNQLTTLFSELKNKPSTLKDNELLDLNKHNLDTKVTSVITAANNPDLNSDIRRSRTDKPFTSAVFTAVRGAAAAFIAEPQTKKHTSYYDKADWNSVSGDDDKTKCAKIFLGCLPLFYQALTYIYWGCHEKGGGWRNQTHANGSMKSYFDSQGLMSPYVDTNKRGAHIADSALKGFSEFQQGMTNASSPPLSSATFPYVKFTEALRGLLNTEQQTSLPSKCPLSALFYGASCYFRYQQMTKAQSAVSAPKTIREMLYFLAALQFSSAYDEIDGYIGTVLNPSMNVADSSKPPSGGNDTLSSDQLKEYLRASCALSSSVLGVIQGPGASQSRSDPWLHELYCNTQFNLSYSSGQAIFNVLANCTYALQFQLSFLFSMCANNVDKCGWQHCTYGSEINGSGNPSLTSHICPGLKCSSPGRCNHKSSLCNHNKYTESGGCGQSGSPSPLQAFITGALPSFNLSSSSTPNHMSDHPQGALCHVPMGFQANHLRSIGNGAVVYLVLKPICGNFSSPLRQLCEKLGCLTKRTPRSLGDMFGFNGI</sequence>
<evidence type="ECO:0008006" key="3">
    <source>
        <dbReference type="Google" id="ProtNLM"/>
    </source>
</evidence>
<dbReference type="Pfam" id="PF12785">
    <property type="entry name" value="VESA1_N"/>
    <property type="match status" value="2"/>
</dbReference>
<name>A0AAV4LXP1_BABCB</name>
<dbReference type="Proteomes" id="UP001497744">
    <property type="component" value="Unassembled WGS sequence"/>
</dbReference>
<comment type="caution">
    <text evidence="1">The sequence shown here is derived from an EMBL/GenBank/DDBJ whole genome shotgun (WGS) entry which is preliminary data.</text>
</comment>
<reference evidence="1 2" key="1">
    <citation type="submission" date="2021-06" db="EMBL/GenBank/DDBJ databases">
        <title>Genome sequence of Babesia caballi.</title>
        <authorList>
            <person name="Yamagishi J."/>
            <person name="Kidaka T."/>
            <person name="Ochi A."/>
        </authorList>
    </citation>
    <scope>NUCLEOTIDE SEQUENCE [LARGE SCALE GENOMIC DNA]</scope>
    <source>
        <strain evidence="1">USDA-D6B2</strain>
    </source>
</reference>
<protein>
    <recommendedName>
        <fullName evidence="3">Variant erythrocyte surface antigen-1, beta subunit</fullName>
    </recommendedName>
</protein>
<organism evidence="1 2">
    <name type="scientific">Babesia caballi</name>
    <dbReference type="NCBI Taxonomy" id="5871"/>
    <lineage>
        <taxon>Eukaryota</taxon>
        <taxon>Sar</taxon>
        <taxon>Alveolata</taxon>
        <taxon>Apicomplexa</taxon>
        <taxon>Aconoidasida</taxon>
        <taxon>Piroplasmida</taxon>
        <taxon>Babesiidae</taxon>
        <taxon>Babesia</taxon>
    </lineage>
</organism>
<gene>
    <name evidence="1" type="ORF">BcabD6B2_39530</name>
</gene>
<dbReference type="RefSeq" id="XP_067716587.1">
    <property type="nucleotide sequence ID" value="XM_067860486.1"/>
</dbReference>